<dbReference type="RefSeq" id="WP_005005164.1">
    <property type="nucleotide sequence ID" value="NZ_CH672427.1"/>
</dbReference>
<accession>A4BMT6</accession>
<feature type="domain" description="Zinc finger DksA/TraR C4-type" evidence="5">
    <location>
        <begin position="87"/>
        <end position="122"/>
    </location>
</feature>
<proteinExistence type="predicted"/>
<dbReference type="SUPFAM" id="SSF109635">
    <property type="entry name" value="DnaK suppressor protein DksA, alpha-hairpin domain"/>
    <property type="match status" value="1"/>
</dbReference>
<reference evidence="6 7" key="1">
    <citation type="submission" date="2006-02" db="EMBL/GenBank/DDBJ databases">
        <authorList>
            <person name="Waterbury J."/>
            <person name="Ferriera S."/>
            <person name="Johnson J."/>
            <person name="Kravitz S."/>
            <person name="Halpern A."/>
            <person name="Remington K."/>
            <person name="Beeson K."/>
            <person name="Tran B."/>
            <person name="Rogers Y.-H."/>
            <person name="Friedman R."/>
            <person name="Venter J.C."/>
        </authorList>
    </citation>
    <scope>NUCLEOTIDE SEQUENCE [LARGE SCALE GENOMIC DNA]</scope>
    <source>
        <strain evidence="6 7">Nb-231</strain>
    </source>
</reference>
<dbReference type="SUPFAM" id="SSF57716">
    <property type="entry name" value="Glucocorticoid receptor-like (DNA-binding domain)"/>
    <property type="match status" value="1"/>
</dbReference>
<feature type="zinc finger region" description="dksA C4-type" evidence="4">
    <location>
        <begin position="92"/>
        <end position="116"/>
    </location>
</feature>
<dbReference type="OrthoDB" id="962301at2"/>
<keyword evidence="2" id="KW-0863">Zinc-finger</keyword>
<dbReference type="Gene3D" id="1.20.120.910">
    <property type="entry name" value="DksA, coiled-coil domain"/>
    <property type="match status" value="1"/>
</dbReference>
<dbReference type="InterPro" id="IPR037187">
    <property type="entry name" value="DnaK_N"/>
</dbReference>
<dbReference type="PANTHER" id="PTHR33823:SF4">
    <property type="entry name" value="GENERAL STRESS PROTEIN 16O"/>
    <property type="match status" value="1"/>
</dbReference>
<keyword evidence="7" id="KW-1185">Reference proteome</keyword>
<dbReference type="eggNOG" id="COG1734">
    <property type="taxonomic scope" value="Bacteria"/>
</dbReference>
<gene>
    <name evidence="6" type="ORF">NB231_17428</name>
</gene>
<evidence type="ECO:0000256" key="2">
    <source>
        <dbReference type="ARBA" id="ARBA00022771"/>
    </source>
</evidence>
<keyword evidence="1" id="KW-0479">Metal-binding</keyword>
<dbReference type="InterPro" id="IPR000962">
    <property type="entry name" value="Znf_DskA_TraR"/>
</dbReference>
<keyword evidence="3" id="KW-0862">Zinc</keyword>
<evidence type="ECO:0000256" key="3">
    <source>
        <dbReference type="ARBA" id="ARBA00022833"/>
    </source>
</evidence>
<name>A4BMT6_9GAMM</name>
<dbReference type="STRING" id="314278.NB231_17428"/>
<evidence type="ECO:0000256" key="4">
    <source>
        <dbReference type="PROSITE-ProRule" id="PRU00510"/>
    </source>
</evidence>
<evidence type="ECO:0000256" key="1">
    <source>
        <dbReference type="ARBA" id="ARBA00022723"/>
    </source>
</evidence>
<organism evidence="6 7">
    <name type="scientific">Nitrococcus mobilis Nb-231</name>
    <dbReference type="NCBI Taxonomy" id="314278"/>
    <lineage>
        <taxon>Bacteria</taxon>
        <taxon>Pseudomonadati</taxon>
        <taxon>Pseudomonadota</taxon>
        <taxon>Gammaproteobacteria</taxon>
        <taxon>Chromatiales</taxon>
        <taxon>Ectothiorhodospiraceae</taxon>
        <taxon>Nitrococcus</taxon>
    </lineage>
</organism>
<evidence type="ECO:0000313" key="7">
    <source>
        <dbReference type="Proteomes" id="UP000003374"/>
    </source>
</evidence>
<dbReference type="Pfam" id="PF01258">
    <property type="entry name" value="zf-dskA_traR"/>
    <property type="match status" value="1"/>
</dbReference>
<sequence>MNESLTPEQRRELQRRLEEDYKALCANVREELLSSDQNSYAVLADKVPDVGDASVADLLVDLNIAEIDRHVREIQRIEAALRKLADGSYGYCMDCGEAIAAQRLQANPAVARCYACQTRFEQEEIGGAHPTL</sequence>
<evidence type="ECO:0000259" key="5">
    <source>
        <dbReference type="Pfam" id="PF01258"/>
    </source>
</evidence>
<dbReference type="HOGENOM" id="CLU_043144_4_0_6"/>
<evidence type="ECO:0000313" key="6">
    <source>
        <dbReference type="EMBL" id="EAR23624.1"/>
    </source>
</evidence>
<comment type="caution">
    <text evidence="6">The sequence shown here is derived from an EMBL/GenBank/DDBJ whole genome shotgun (WGS) entry which is preliminary data.</text>
</comment>
<dbReference type="PROSITE" id="PS51128">
    <property type="entry name" value="ZF_DKSA_2"/>
    <property type="match status" value="1"/>
</dbReference>
<dbReference type="AlphaFoldDB" id="A4BMT6"/>
<dbReference type="PANTHER" id="PTHR33823">
    <property type="entry name" value="RNA POLYMERASE-BINDING TRANSCRIPTION FACTOR DKSA-RELATED"/>
    <property type="match status" value="1"/>
</dbReference>
<dbReference type="Proteomes" id="UP000003374">
    <property type="component" value="Unassembled WGS sequence"/>
</dbReference>
<protein>
    <recommendedName>
        <fullName evidence="5">Zinc finger DksA/TraR C4-type domain-containing protein</fullName>
    </recommendedName>
</protein>
<dbReference type="EMBL" id="AAOF01000001">
    <property type="protein sequence ID" value="EAR23624.1"/>
    <property type="molecule type" value="Genomic_DNA"/>
</dbReference>
<dbReference type="GO" id="GO:0008270">
    <property type="term" value="F:zinc ion binding"/>
    <property type="evidence" value="ECO:0007669"/>
    <property type="project" value="UniProtKB-KW"/>
</dbReference>